<protein>
    <submittedName>
        <fullName evidence="1">Uncharacterized protein</fullName>
    </submittedName>
</protein>
<dbReference type="EMBL" id="OW240917">
    <property type="protein sequence ID" value="CAH2303197.1"/>
    <property type="molecule type" value="Genomic_DNA"/>
</dbReference>
<name>A0AAD1SKG3_PELCU</name>
<evidence type="ECO:0000313" key="2">
    <source>
        <dbReference type="Proteomes" id="UP001295444"/>
    </source>
</evidence>
<reference evidence="1" key="1">
    <citation type="submission" date="2022-03" db="EMBL/GenBank/DDBJ databases">
        <authorList>
            <person name="Alioto T."/>
            <person name="Alioto T."/>
            <person name="Gomez Garrido J."/>
        </authorList>
    </citation>
    <scope>NUCLEOTIDE SEQUENCE</scope>
</reference>
<gene>
    <name evidence="1" type="ORF">PECUL_23A028160</name>
</gene>
<organism evidence="1 2">
    <name type="scientific">Pelobates cultripes</name>
    <name type="common">Western spadefoot toad</name>
    <dbReference type="NCBI Taxonomy" id="61616"/>
    <lineage>
        <taxon>Eukaryota</taxon>
        <taxon>Metazoa</taxon>
        <taxon>Chordata</taxon>
        <taxon>Craniata</taxon>
        <taxon>Vertebrata</taxon>
        <taxon>Euteleostomi</taxon>
        <taxon>Amphibia</taxon>
        <taxon>Batrachia</taxon>
        <taxon>Anura</taxon>
        <taxon>Pelobatoidea</taxon>
        <taxon>Pelobatidae</taxon>
        <taxon>Pelobates</taxon>
    </lineage>
</organism>
<dbReference type="AlphaFoldDB" id="A0AAD1SKG3"/>
<sequence length="93" mass="10833">MEDRTTDRIQRWTELPIGDTVMEDRTTHRIQPWRTELQTGYSRDGGQNYRQDTATEDELLTGSSDGGQNYRQDVGQRWRTELLTGYSDGGQNY</sequence>
<dbReference type="Proteomes" id="UP001295444">
    <property type="component" value="Chromosome 06"/>
</dbReference>
<proteinExistence type="predicted"/>
<accession>A0AAD1SKG3</accession>
<keyword evidence="2" id="KW-1185">Reference proteome</keyword>
<evidence type="ECO:0000313" key="1">
    <source>
        <dbReference type="EMBL" id="CAH2303197.1"/>
    </source>
</evidence>